<name>A0A5C3Q4A2_9AGAR</name>
<gene>
    <name evidence="1" type="ORF">BDV98DRAFT_586677</name>
</gene>
<dbReference type="AlphaFoldDB" id="A0A5C3Q4A2"/>
<keyword evidence="2" id="KW-1185">Reference proteome</keyword>
<accession>A0A5C3Q4A2</accession>
<sequence length="151" mass="16995">MYGCQDLLFGQRPRRECLGSGGKCACASGDIWCGNAVKVAVPVEERDSERRQWEWWRAVEQAGMWARVNVGGRFKTFCRERCVVLGGIGVCGGGHRLSKRGSFDRLNVAWVFGISGADVRDCSDKFVAFNLSIRWLGRLVWERTESTEEDI</sequence>
<protein>
    <submittedName>
        <fullName evidence="1">Uncharacterized protein</fullName>
    </submittedName>
</protein>
<reference evidence="1 2" key="1">
    <citation type="journal article" date="2019" name="Nat. Ecol. Evol.">
        <title>Megaphylogeny resolves global patterns of mushroom evolution.</title>
        <authorList>
            <person name="Varga T."/>
            <person name="Krizsan K."/>
            <person name="Foldi C."/>
            <person name="Dima B."/>
            <person name="Sanchez-Garcia M."/>
            <person name="Sanchez-Ramirez S."/>
            <person name="Szollosi G.J."/>
            <person name="Szarkandi J.G."/>
            <person name="Papp V."/>
            <person name="Albert L."/>
            <person name="Andreopoulos W."/>
            <person name="Angelini C."/>
            <person name="Antonin V."/>
            <person name="Barry K.W."/>
            <person name="Bougher N.L."/>
            <person name="Buchanan P."/>
            <person name="Buyck B."/>
            <person name="Bense V."/>
            <person name="Catcheside P."/>
            <person name="Chovatia M."/>
            <person name="Cooper J."/>
            <person name="Damon W."/>
            <person name="Desjardin D."/>
            <person name="Finy P."/>
            <person name="Geml J."/>
            <person name="Haridas S."/>
            <person name="Hughes K."/>
            <person name="Justo A."/>
            <person name="Karasinski D."/>
            <person name="Kautmanova I."/>
            <person name="Kiss B."/>
            <person name="Kocsube S."/>
            <person name="Kotiranta H."/>
            <person name="LaButti K.M."/>
            <person name="Lechner B.E."/>
            <person name="Liimatainen K."/>
            <person name="Lipzen A."/>
            <person name="Lukacs Z."/>
            <person name="Mihaltcheva S."/>
            <person name="Morgado L.N."/>
            <person name="Niskanen T."/>
            <person name="Noordeloos M.E."/>
            <person name="Ohm R.A."/>
            <person name="Ortiz-Santana B."/>
            <person name="Ovrebo C."/>
            <person name="Racz N."/>
            <person name="Riley R."/>
            <person name="Savchenko A."/>
            <person name="Shiryaev A."/>
            <person name="Soop K."/>
            <person name="Spirin V."/>
            <person name="Szebenyi C."/>
            <person name="Tomsovsky M."/>
            <person name="Tulloss R.E."/>
            <person name="Uehling J."/>
            <person name="Grigoriev I.V."/>
            <person name="Vagvolgyi C."/>
            <person name="Papp T."/>
            <person name="Martin F.M."/>
            <person name="Miettinen O."/>
            <person name="Hibbett D.S."/>
            <person name="Nagy L.G."/>
        </authorList>
    </citation>
    <scope>NUCLEOTIDE SEQUENCE [LARGE SCALE GENOMIC DNA]</scope>
    <source>
        <strain evidence="1 2">CBS 309.79</strain>
    </source>
</reference>
<evidence type="ECO:0000313" key="2">
    <source>
        <dbReference type="Proteomes" id="UP000305067"/>
    </source>
</evidence>
<organism evidence="1 2">
    <name type="scientific">Pterulicium gracile</name>
    <dbReference type="NCBI Taxonomy" id="1884261"/>
    <lineage>
        <taxon>Eukaryota</taxon>
        <taxon>Fungi</taxon>
        <taxon>Dikarya</taxon>
        <taxon>Basidiomycota</taxon>
        <taxon>Agaricomycotina</taxon>
        <taxon>Agaricomycetes</taxon>
        <taxon>Agaricomycetidae</taxon>
        <taxon>Agaricales</taxon>
        <taxon>Pleurotineae</taxon>
        <taxon>Pterulaceae</taxon>
        <taxon>Pterulicium</taxon>
    </lineage>
</organism>
<evidence type="ECO:0000313" key="1">
    <source>
        <dbReference type="EMBL" id="TFK95997.1"/>
    </source>
</evidence>
<dbReference type="Proteomes" id="UP000305067">
    <property type="component" value="Unassembled WGS sequence"/>
</dbReference>
<dbReference type="EMBL" id="ML178869">
    <property type="protein sequence ID" value="TFK95997.1"/>
    <property type="molecule type" value="Genomic_DNA"/>
</dbReference>
<proteinExistence type="predicted"/>